<dbReference type="HOGENOM" id="CLU_013217_0_0_1"/>
<dbReference type="RefSeq" id="XP_008723357.1">
    <property type="nucleotide sequence ID" value="XM_008725135.1"/>
</dbReference>
<evidence type="ECO:0000313" key="3">
    <source>
        <dbReference type="Proteomes" id="UP000030678"/>
    </source>
</evidence>
<evidence type="ECO:0000313" key="2">
    <source>
        <dbReference type="EMBL" id="ETI29283.1"/>
    </source>
</evidence>
<comment type="similarity">
    <text evidence="1">Belongs to the MDM20/NAA25 family.</text>
</comment>
<dbReference type="Gene3D" id="1.25.40.10">
    <property type="entry name" value="Tetratricopeptide repeat domain"/>
    <property type="match status" value="1"/>
</dbReference>
<dbReference type="InterPro" id="IPR011990">
    <property type="entry name" value="TPR-like_helical_dom_sf"/>
</dbReference>
<dbReference type="AlphaFoldDB" id="V9DSH0"/>
<evidence type="ECO:0000256" key="1">
    <source>
        <dbReference type="ARBA" id="ARBA00006298"/>
    </source>
</evidence>
<dbReference type="InterPro" id="IPR019183">
    <property type="entry name" value="NAA25_NatB_aux_su"/>
</dbReference>
<dbReference type="OrthoDB" id="1874341at2759"/>
<dbReference type="GeneID" id="19980229"/>
<gene>
    <name evidence="2" type="ORF">G647_01736</name>
</gene>
<dbReference type="PANTHER" id="PTHR22767">
    <property type="entry name" value="N-TERMINAL ACETYLTRANSFERASE-RELATED"/>
    <property type="match status" value="1"/>
</dbReference>
<dbReference type="PANTHER" id="PTHR22767:SF3">
    <property type="entry name" value="N-ALPHA-ACETYLTRANSFERASE 25, NATB AUXILIARY SUBUNIT"/>
    <property type="match status" value="1"/>
</dbReference>
<dbReference type="EMBL" id="KB822697">
    <property type="protein sequence ID" value="ETI29283.1"/>
    <property type="molecule type" value="Genomic_DNA"/>
</dbReference>
<dbReference type="Pfam" id="PF09797">
    <property type="entry name" value="NatB_MDM20"/>
    <property type="match status" value="1"/>
</dbReference>
<accession>V9DSH0</accession>
<sequence>MSDLSVSERRIRPIQDAVASENWKQALQLCDKWAKKGERSDRFLAVKASVLVQQSDKAQHDRGRQELLDLCKRTPPVTDPEAIYQLQRTLKSLSLHEETPKLWERAVAVGKDTKDLYTRWLNQAIADNNWRSAQKATMGLRNSFPKERQYEFWNILMCHLIHKREDIPENERMLFGTLAYRMISKAAEAIPKNEEQSLSSAKAISDPEEIALLVQVFNSTGHVQESIKLLLGGSLSIESRLGAKDPQLVLSLVLESLEASENWDEALKVCQELLSQSESQSDNRIWALWLKARSHSTDQDLQIQSEGTLESICTTRPIVRSAYIAKLSLLQSQRSDQIDQDALLQTCREYSEAYSDKAFCFDDLKDALRRLDTQHWDEFLRIAEQKQGHLGQLFALKVVYSSIPTADSEPPHARNPKLLSLAHRALKLYRLSISEPPSCPEAALLAALAILHLQIQDPQHQRVLVAASILEIARSKFEDYYILTVLLVRLQAHLGLLSLAMQNFTKLSIKNMQWETVGHLILTRMSTLHPAFNGGVGDLEPLLAAETGVTVLENADTALVRGIREGLRFNSYSNIYNSVEMRSDIERSMNKQICAIEERRVSRWRGSEFDDATVLPPTDPSKALVDKRDYSYMPIYCEDDRRMLESCHCGKQPKEGWVNAMVLYDNVATYLKQDLDSHTTPANAAYKNVKQIHDRFSADTSVPTELEKEMTRSELSTFDAAMNMAQAIILLTEGQTVIRSGGPDASKSLPDIIAHIKSSLTANLDDRRKDKKTSDKDESSIAGMYIPWWNDLHTSFSELEKLQTISYFLTWISRKLQKGGGKASKTLLGTVTKASISELQSLVAELEAQTHAHARWMKSEINEPGVLGKLVDLGMARPANPDLSTDATAEEDKDGKGASTWMWNELNMGPEWEQLMEKVCDEATMETICGRYKESWDDALDGILTTKVRVVK</sequence>
<reference evidence="2 3" key="1">
    <citation type="submission" date="2013-03" db="EMBL/GenBank/DDBJ databases">
        <title>The Genome Sequence of Cladophialophora carrionii CBS 160.54.</title>
        <authorList>
            <consortium name="The Broad Institute Genomics Platform"/>
            <person name="Cuomo C."/>
            <person name="de Hoog S."/>
            <person name="Gorbushina A."/>
            <person name="Walker B."/>
            <person name="Young S.K."/>
            <person name="Zeng Q."/>
            <person name="Gargeya S."/>
            <person name="Fitzgerald M."/>
            <person name="Haas B."/>
            <person name="Abouelleil A."/>
            <person name="Allen A.W."/>
            <person name="Alvarado L."/>
            <person name="Arachchi H.M."/>
            <person name="Berlin A.M."/>
            <person name="Chapman S.B."/>
            <person name="Gainer-Dewar J."/>
            <person name="Goldberg J."/>
            <person name="Griggs A."/>
            <person name="Gujja S."/>
            <person name="Hansen M."/>
            <person name="Howarth C."/>
            <person name="Imamovic A."/>
            <person name="Ireland A."/>
            <person name="Larimer J."/>
            <person name="McCowan C."/>
            <person name="Murphy C."/>
            <person name="Pearson M."/>
            <person name="Poon T.W."/>
            <person name="Priest M."/>
            <person name="Roberts A."/>
            <person name="Saif S."/>
            <person name="Shea T."/>
            <person name="Sisk P."/>
            <person name="Sykes S."/>
            <person name="Wortman J."/>
            <person name="Nusbaum C."/>
            <person name="Birren B."/>
        </authorList>
    </citation>
    <scope>NUCLEOTIDE SEQUENCE [LARGE SCALE GENOMIC DNA]</scope>
    <source>
        <strain evidence="2 3">CBS 160.54</strain>
    </source>
</reference>
<dbReference type="GO" id="GO:0031416">
    <property type="term" value="C:NatB complex"/>
    <property type="evidence" value="ECO:0007669"/>
    <property type="project" value="TreeGrafter"/>
</dbReference>
<proteinExistence type="inferred from homology"/>
<dbReference type="VEuPathDB" id="FungiDB:G647_01736"/>
<dbReference type="Proteomes" id="UP000030678">
    <property type="component" value="Unassembled WGS sequence"/>
</dbReference>
<organism evidence="2 3">
    <name type="scientific">Cladophialophora carrionii CBS 160.54</name>
    <dbReference type="NCBI Taxonomy" id="1279043"/>
    <lineage>
        <taxon>Eukaryota</taxon>
        <taxon>Fungi</taxon>
        <taxon>Dikarya</taxon>
        <taxon>Ascomycota</taxon>
        <taxon>Pezizomycotina</taxon>
        <taxon>Eurotiomycetes</taxon>
        <taxon>Chaetothyriomycetidae</taxon>
        <taxon>Chaetothyriales</taxon>
        <taxon>Herpotrichiellaceae</taxon>
        <taxon>Cladophialophora</taxon>
    </lineage>
</organism>
<protein>
    <submittedName>
        <fullName evidence="2">Uncharacterized protein</fullName>
    </submittedName>
</protein>
<name>V9DSH0_9EURO</name>